<evidence type="ECO:0000313" key="15">
    <source>
        <dbReference type="Proteomes" id="UP001530400"/>
    </source>
</evidence>
<feature type="chain" id="PRO_5044892135" description="GH16 domain-containing protein" evidence="12">
    <location>
        <begin position="20"/>
        <end position="683"/>
    </location>
</feature>
<keyword evidence="12" id="KW-0732">Signal</keyword>
<protein>
    <recommendedName>
        <fullName evidence="13">GH16 domain-containing protein</fullName>
    </recommendedName>
</protein>
<evidence type="ECO:0000256" key="7">
    <source>
        <dbReference type="ARBA" id="ARBA00023157"/>
    </source>
</evidence>
<keyword evidence="3 11" id="KW-0812">Transmembrane</keyword>
<evidence type="ECO:0000256" key="9">
    <source>
        <dbReference type="ARBA" id="ARBA00023316"/>
    </source>
</evidence>
<feature type="domain" description="GH16" evidence="13">
    <location>
        <begin position="102"/>
        <end position="522"/>
    </location>
</feature>
<evidence type="ECO:0000256" key="5">
    <source>
        <dbReference type="ARBA" id="ARBA00022989"/>
    </source>
</evidence>
<dbReference type="GO" id="GO:0016020">
    <property type="term" value="C:membrane"/>
    <property type="evidence" value="ECO:0007669"/>
    <property type="project" value="UniProtKB-SubCell"/>
</dbReference>
<evidence type="ECO:0000256" key="2">
    <source>
        <dbReference type="ARBA" id="ARBA00010962"/>
    </source>
</evidence>
<dbReference type="EMBL" id="JALLPJ020001081">
    <property type="protein sequence ID" value="KAL3776775.1"/>
    <property type="molecule type" value="Genomic_DNA"/>
</dbReference>
<feature type="compositionally biased region" description="Low complexity" evidence="10">
    <location>
        <begin position="95"/>
        <end position="107"/>
    </location>
</feature>
<proteinExistence type="inferred from homology"/>
<keyword evidence="15" id="KW-1185">Reference proteome</keyword>
<name>A0ABD3NSV0_9STRA</name>
<evidence type="ECO:0000256" key="6">
    <source>
        <dbReference type="ARBA" id="ARBA00023136"/>
    </source>
</evidence>
<sequence length="683" mass="75977">MKQLASLLVLPLLAHPTGAGWIDPDTPEEVRTVTPLPVIPGRVPKKRKDKKSSASNSTSTNSTSSNATSTTKSHQKRHTRREPTSIPTFMPSYLPTEEPTESPTPGNFTPPPPRTYELVFSDEFNTPHRNFADGHDPRWTALEKNDYTNDAQHYYSASNAYTDSRGNLVIKSEAADTNIVGFNDVKGKKEQVTKHFRSGMLQTWNKFCFTGGILEAEMSLPGKSHIGGLWPAFWLLGNLARHTYVGSSEHVWPWSSSTCTSKSATAQLVSACDRVQHYGLHKGVGRGAPEIDVFEVQAGSTKANTPNTPFFEMSVGQPFMSSSYQVAPGRLPRPGEGWWPAPGQWYDNLTSGMNTSLNIVFYGTYNHFRDDTDPASQDYWSDAISYNRQLNESYFGNMHRYRLEWELPADAEESNNYTESYGYLRWFLDDEFVLEIKGEGLNTSGTGSEISSEPMYLLLNTAISSQWGFPLKCPTMCPCKTYNCHGGFQETCGFSEGFCNMMDEAPIEYKINYVRVYQDPNDPKQKVGCSTPERPTRKFIEAHEKKYKLATDLHPLKPIQNGGGPCVTTPDVNNTNGPTYCGGPSKGICQTKTPSTCKCLTNWTGPHCTNPVGYDDIIWDPPETWADFGFSGPSLRVLTGGISAIGLLVLTLFVAPFLLRKQRQIAGGWKAVPAVDYERRVRA</sequence>
<organism evidence="14 15">
    <name type="scientific">Cyclotella atomus</name>
    <dbReference type="NCBI Taxonomy" id="382360"/>
    <lineage>
        <taxon>Eukaryota</taxon>
        <taxon>Sar</taxon>
        <taxon>Stramenopiles</taxon>
        <taxon>Ochrophyta</taxon>
        <taxon>Bacillariophyta</taxon>
        <taxon>Coscinodiscophyceae</taxon>
        <taxon>Thalassiosirophycidae</taxon>
        <taxon>Stephanodiscales</taxon>
        <taxon>Stephanodiscaceae</taxon>
        <taxon>Cyclotella</taxon>
    </lineage>
</organism>
<keyword evidence="6 11" id="KW-0472">Membrane</keyword>
<evidence type="ECO:0000256" key="8">
    <source>
        <dbReference type="ARBA" id="ARBA00023180"/>
    </source>
</evidence>
<dbReference type="Proteomes" id="UP001530400">
    <property type="component" value="Unassembled WGS sequence"/>
</dbReference>
<dbReference type="InterPro" id="IPR013320">
    <property type="entry name" value="ConA-like_dom_sf"/>
</dbReference>
<dbReference type="PROSITE" id="PS51762">
    <property type="entry name" value="GH16_2"/>
    <property type="match status" value="1"/>
</dbReference>
<dbReference type="InterPro" id="IPR000742">
    <property type="entry name" value="EGF"/>
</dbReference>
<dbReference type="PANTHER" id="PTHR31361">
    <property type="entry name" value="BETA-GLUCAN SYNTHESIS-ASSOCIATED PROTEIN KRE6-RELATED"/>
    <property type="match status" value="1"/>
</dbReference>
<dbReference type="InterPro" id="IPR000757">
    <property type="entry name" value="Beta-glucanase-like"/>
</dbReference>
<keyword evidence="5 11" id="KW-1133">Transmembrane helix</keyword>
<comment type="subcellular location">
    <subcellularLocation>
        <location evidence="1">Membrane</location>
        <topology evidence="1">Single-pass type II membrane protein</topology>
    </subcellularLocation>
</comment>
<feature type="signal peptide" evidence="12">
    <location>
        <begin position="1"/>
        <end position="19"/>
    </location>
</feature>
<evidence type="ECO:0000256" key="3">
    <source>
        <dbReference type="ARBA" id="ARBA00022692"/>
    </source>
</evidence>
<accession>A0ABD3NSV0</accession>
<evidence type="ECO:0000313" key="14">
    <source>
        <dbReference type="EMBL" id="KAL3776775.1"/>
    </source>
</evidence>
<dbReference type="PROSITE" id="PS00022">
    <property type="entry name" value="EGF_1"/>
    <property type="match status" value="1"/>
</dbReference>
<dbReference type="Pfam" id="PF03935">
    <property type="entry name" value="SKN1_KRE6_Sbg1"/>
    <property type="match status" value="1"/>
</dbReference>
<feature type="transmembrane region" description="Helical" evidence="11">
    <location>
        <begin position="637"/>
        <end position="659"/>
    </location>
</feature>
<evidence type="ECO:0000259" key="13">
    <source>
        <dbReference type="PROSITE" id="PS51762"/>
    </source>
</evidence>
<keyword evidence="4" id="KW-0735">Signal-anchor</keyword>
<comment type="similarity">
    <text evidence="2">Belongs to the SKN1/KRE6 family.</text>
</comment>
<dbReference type="SUPFAM" id="SSF49899">
    <property type="entry name" value="Concanavalin A-like lectins/glucanases"/>
    <property type="match status" value="1"/>
</dbReference>
<feature type="compositionally biased region" description="Low complexity" evidence="10">
    <location>
        <begin position="53"/>
        <end position="72"/>
    </location>
</feature>
<dbReference type="InterPro" id="IPR005629">
    <property type="entry name" value="Skn1/Kre6/Sbg1"/>
</dbReference>
<keyword evidence="9" id="KW-0961">Cell wall biogenesis/degradation</keyword>
<evidence type="ECO:0000256" key="1">
    <source>
        <dbReference type="ARBA" id="ARBA00004606"/>
    </source>
</evidence>
<keyword evidence="7" id="KW-1015">Disulfide bond</keyword>
<feature type="region of interest" description="Disordered" evidence="10">
    <location>
        <begin position="16"/>
        <end position="118"/>
    </location>
</feature>
<evidence type="ECO:0000256" key="10">
    <source>
        <dbReference type="SAM" id="MobiDB-lite"/>
    </source>
</evidence>
<evidence type="ECO:0000256" key="12">
    <source>
        <dbReference type="SAM" id="SignalP"/>
    </source>
</evidence>
<dbReference type="AlphaFoldDB" id="A0ABD3NSV0"/>
<evidence type="ECO:0000256" key="11">
    <source>
        <dbReference type="SAM" id="Phobius"/>
    </source>
</evidence>
<evidence type="ECO:0000256" key="4">
    <source>
        <dbReference type="ARBA" id="ARBA00022968"/>
    </source>
</evidence>
<reference evidence="14 15" key="1">
    <citation type="submission" date="2024-10" db="EMBL/GenBank/DDBJ databases">
        <title>Updated reference genomes for cyclostephanoid diatoms.</title>
        <authorList>
            <person name="Roberts W.R."/>
            <person name="Alverson A.J."/>
        </authorList>
    </citation>
    <scope>NUCLEOTIDE SEQUENCE [LARGE SCALE GENOMIC DNA]</scope>
    <source>
        <strain evidence="14 15">AJA010-31</strain>
    </source>
</reference>
<keyword evidence="8" id="KW-0325">Glycoprotein</keyword>
<dbReference type="GO" id="GO:0071555">
    <property type="term" value="P:cell wall organization"/>
    <property type="evidence" value="ECO:0007669"/>
    <property type="project" value="UniProtKB-KW"/>
</dbReference>
<comment type="caution">
    <text evidence="14">The sequence shown here is derived from an EMBL/GenBank/DDBJ whole genome shotgun (WGS) entry which is preliminary data.</text>
</comment>
<dbReference type="PANTHER" id="PTHR31361:SF1">
    <property type="entry name" value="BETA-GLUCAN SYNTHESIS-ASSOCIATED PROTEIN KRE6-RELATED"/>
    <property type="match status" value="1"/>
</dbReference>
<gene>
    <name evidence="14" type="ORF">ACHAWO_008420</name>
</gene>
<dbReference type="Gene3D" id="2.60.120.200">
    <property type="match status" value="1"/>
</dbReference>